<dbReference type="AlphaFoldDB" id="A0A2V1DBJ9"/>
<sequence>MDPFTAAGSVPFAGIASCFKLAEFAVNLAEVGAESQVFIRLIQIVRIDLLETERLLSIPTIREKLERIPHKLEWARSAIHNTKFALSEIGRLVEDARVDQQAKGTVQFSTRVRWVLQDHSKIMNRQAELSACHQQLSNVLQHLAPLELHSTQTAPVSTKQELQDKPYHAVIAPRQRRKSQLLKQKSMITITDTAENAKTDKPAIGEPIKEFYGDSKTAEEKHTRRSEASMLNLYEVDGSSHTRPEIRFTNSTPSTISCNSYSSLQTPLSPPPPYSSVAELPDVSNLSLPVQTSAAEMQPSTNYVPRLLPTITDVAELSAPLWGTENAATQATASTHRSLSSRSQVNCQTESGEMKAFPLAFRALNEPPPNAQARIQRFPLHEQQRIFQWRRASKDAKAGRT</sequence>
<dbReference type="Proteomes" id="UP000244855">
    <property type="component" value="Unassembled WGS sequence"/>
</dbReference>
<name>A0A2V1DBJ9_9PLEO</name>
<organism evidence="1 2">
    <name type="scientific">Periconia macrospinosa</name>
    <dbReference type="NCBI Taxonomy" id="97972"/>
    <lineage>
        <taxon>Eukaryota</taxon>
        <taxon>Fungi</taxon>
        <taxon>Dikarya</taxon>
        <taxon>Ascomycota</taxon>
        <taxon>Pezizomycotina</taxon>
        <taxon>Dothideomycetes</taxon>
        <taxon>Pleosporomycetidae</taxon>
        <taxon>Pleosporales</taxon>
        <taxon>Massarineae</taxon>
        <taxon>Periconiaceae</taxon>
        <taxon>Periconia</taxon>
    </lineage>
</organism>
<dbReference type="OrthoDB" id="3798150at2759"/>
<evidence type="ECO:0000313" key="2">
    <source>
        <dbReference type="Proteomes" id="UP000244855"/>
    </source>
</evidence>
<proteinExistence type="predicted"/>
<gene>
    <name evidence="1" type="ORF">DM02DRAFT_675864</name>
</gene>
<dbReference type="EMBL" id="KZ805516">
    <property type="protein sequence ID" value="PVH94913.1"/>
    <property type="molecule type" value="Genomic_DNA"/>
</dbReference>
<reference evidence="1 2" key="1">
    <citation type="journal article" date="2018" name="Sci. Rep.">
        <title>Comparative genomics provides insights into the lifestyle and reveals functional heterogeneity of dark septate endophytic fungi.</title>
        <authorList>
            <person name="Knapp D.G."/>
            <person name="Nemeth J.B."/>
            <person name="Barry K."/>
            <person name="Hainaut M."/>
            <person name="Henrissat B."/>
            <person name="Johnson J."/>
            <person name="Kuo A."/>
            <person name="Lim J.H.P."/>
            <person name="Lipzen A."/>
            <person name="Nolan M."/>
            <person name="Ohm R.A."/>
            <person name="Tamas L."/>
            <person name="Grigoriev I.V."/>
            <person name="Spatafora J.W."/>
            <person name="Nagy L.G."/>
            <person name="Kovacs G.M."/>
        </authorList>
    </citation>
    <scope>NUCLEOTIDE SEQUENCE [LARGE SCALE GENOMIC DNA]</scope>
    <source>
        <strain evidence="1 2">DSE2036</strain>
    </source>
</reference>
<protein>
    <submittedName>
        <fullName evidence="1">Uncharacterized protein</fullName>
    </submittedName>
</protein>
<evidence type="ECO:0000313" key="1">
    <source>
        <dbReference type="EMBL" id="PVH94913.1"/>
    </source>
</evidence>
<accession>A0A2V1DBJ9</accession>
<keyword evidence="2" id="KW-1185">Reference proteome</keyword>